<reference evidence="2" key="2">
    <citation type="journal article" date="2023" name="IMA Fungus">
        <title>Comparative genomic study of the Penicillium genus elucidates a diverse pangenome and 15 lateral gene transfer events.</title>
        <authorList>
            <person name="Petersen C."/>
            <person name="Sorensen T."/>
            <person name="Nielsen M.R."/>
            <person name="Sondergaard T.E."/>
            <person name="Sorensen J.L."/>
            <person name="Fitzpatrick D.A."/>
            <person name="Frisvad J.C."/>
            <person name="Nielsen K.L."/>
        </authorList>
    </citation>
    <scope>NUCLEOTIDE SEQUENCE</scope>
    <source>
        <strain evidence="2">IBT 19713</strain>
    </source>
</reference>
<evidence type="ECO:0000313" key="3">
    <source>
        <dbReference type="Proteomes" id="UP001150941"/>
    </source>
</evidence>
<dbReference type="Proteomes" id="UP001150941">
    <property type="component" value="Unassembled WGS sequence"/>
</dbReference>
<dbReference type="OrthoDB" id="6509908at2759"/>
<dbReference type="AlphaFoldDB" id="A0A9W9NU34"/>
<accession>A0A9W9NU34</accession>
<comment type="caution">
    <text evidence="2">The sequence shown here is derived from an EMBL/GenBank/DDBJ whole genome shotgun (WGS) entry which is preliminary data.</text>
</comment>
<feature type="region of interest" description="Disordered" evidence="1">
    <location>
        <begin position="108"/>
        <end position="127"/>
    </location>
</feature>
<sequence>MGMLLIVHLHAKKQDARDWELLREVLAILRKASNESGGSVAAGAGQLSWVFDNRTKEWSQGCSWKIVNHFLLRINLGCSYESLKALQGQNHEQEPEIPRMGPNKNAFETAPGHISTPPTSDLDSASTAVGFNESLGNTLGANTAETGVTGSHTGQPTGKYHFSVDILASVDFDPLGSCLEGHGQQA</sequence>
<proteinExistence type="predicted"/>
<gene>
    <name evidence="2" type="ORF">N7468_007456</name>
</gene>
<dbReference type="GeneID" id="83204055"/>
<keyword evidence="3" id="KW-1185">Reference proteome</keyword>
<dbReference type="RefSeq" id="XP_058329642.1">
    <property type="nucleotide sequence ID" value="XM_058476752.1"/>
</dbReference>
<evidence type="ECO:0000313" key="2">
    <source>
        <dbReference type="EMBL" id="KAJ5226231.1"/>
    </source>
</evidence>
<evidence type="ECO:0000256" key="1">
    <source>
        <dbReference type="SAM" id="MobiDB-lite"/>
    </source>
</evidence>
<feature type="compositionally biased region" description="Polar residues" evidence="1">
    <location>
        <begin position="116"/>
        <end position="127"/>
    </location>
</feature>
<dbReference type="EMBL" id="JAPQKS010000005">
    <property type="protein sequence ID" value="KAJ5226231.1"/>
    <property type="molecule type" value="Genomic_DNA"/>
</dbReference>
<organism evidence="2 3">
    <name type="scientific">Penicillium chermesinum</name>
    <dbReference type="NCBI Taxonomy" id="63820"/>
    <lineage>
        <taxon>Eukaryota</taxon>
        <taxon>Fungi</taxon>
        <taxon>Dikarya</taxon>
        <taxon>Ascomycota</taxon>
        <taxon>Pezizomycotina</taxon>
        <taxon>Eurotiomycetes</taxon>
        <taxon>Eurotiomycetidae</taxon>
        <taxon>Eurotiales</taxon>
        <taxon>Aspergillaceae</taxon>
        <taxon>Penicillium</taxon>
    </lineage>
</organism>
<reference evidence="2" key="1">
    <citation type="submission" date="2022-11" db="EMBL/GenBank/DDBJ databases">
        <authorList>
            <person name="Petersen C."/>
        </authorList>
    </citation>
    <scope>NUCLEOTIDE SEQUENCE</scope>
    <source>
        <strain evidence="2">IBT 19713</strain>
    </source>
</reference>
<protein>
    <submittedName>
        <fullName evidence="2">Uncharacterized protein</fullName>
    </submittedName>
</protein>
<name>A0A9W9NU34_9EURO</name>